<reference evidence="1 2" key="2">
    <citation type="journal article" date="2022" name="Mol. Ecol. Resour.">
        <title>The genomes of chicory, endive, great burdock and yacon provide insights into Asteraceae paleo-polyploidization history and plant inulin production.</title>
        <authorList>
            <person name="Fan W."/>
            <person name="Wang S."/>
            <person name="Wang H."/>
            <person name="Wang A."/>
            <person name="Jiang F."/>
            <person name="Liu H."/>
            <person name="Zhao H."/>
            <person name="Xu D."/>
            <person name="Zhang Y."/>
        </authorList>
    </citation>
    <scope>NUCLEOTIDE SEQUENCE [LARGE SCALE GENOMIC DNA]</scope>
    <source>
        <strain evidence="2">cv. Yunnan</strain>
        <tissue evidence="1">Leaves</tissue>
    </source>
</reference>
<organism evidence="1 2">
    <name type="scientific">Smallanthus sonchifolius</name>
    <dbReference type="NCBI Taxonomy" id="185202"/>
    <lineage>
        <taxon>Eukaryota</taxon>
        <taxon>Viridiplantae</taxon>
        <taxon>Streptophyta</taxon>
        <taxon>Embryophyta</taxon>
        <taxon>Tracheophyta</taxon>
        <taxon>Spermatophyta</taxon>
        <taxon>Magnoliopsida</taxon>
        <taxon>eudicotyledons</taxon>
        <taxon>Gunneridae</taxon>
        <taxon>Pentapetalae</taxon>
        <taxon>asterids</taxon>
        <taxon>campanulids</taxon>
        <taxon>Asterales</taxon>
        <taxon>Asteraceae</taxon>
        <taxon>Asteroideae</taxon>
        <taxon>Heliantheae alliance</taxon>
        <taxon>Millerieae</taxon>
        <taxon>Smallanthus</taxon>
    </lineage>
</organism>
<sequence>MLFEDSNVCHFFLKENEILGCTGVMRRGDEMSINNLLPLGSAMRRIVAAERHIPANNRLINHERTSEILWDR</sequence>
<dbReference type="EMBL" id="CM042027">
    <property type="protein sequence ID" value="KAI3803414.1"/>
    <property type="molecule type" value="Genomic_DNA"/>
</dbReference>
<accession>A0ACB9I5Y2</accession>
<name>A0ACB9I5Y2_9ASTR</name>
<proteinExistence type="predicted"/>
<keyword evidence="2" id="KW-1185">Reference proteome</keyword>
<evidence type="ECO:0000313" key="1">
    <source>
        <dbReference type="EMBL" id="KAI3803414.1"/>
    </source>
</evidence>
<evidence type="ECO:0000313" key="2">
    <source>
        <dbReference type="Proteomes" id="UP001056120"/>
    </source>
</evidence>
<dbReference type="Proteomes" id="UP001056120">
    <property type="component" value="Linkage Group LG10"/>
</dbReference>
<protein>
    <submittedName>
        <fullName evidence="1">Uncharacterized protein</fullName>
    </submittedName>
</protein>
<gene>
    <name evidence="1" type="ORF">L1987_31565</name>
</gene>
<reference evidence="2" key="1">
    <citation type="journal article" date="2022" name="Mol. Ecol. Resour.">
        <title>The genomes of chicory, endive, great burdock and yacon provide insights into Asteraceae palaeo-polyploidization history and plant inulin production.</title>
        <authorList>
            <person name="Fan W."/>
            <person name="Wang S."/>
            <person name="Wang H."/>
            <person name="Wang A."/>
            <person name="Jiang F."/>
            <person name="Liu H."/>
            <person name="Zhao H."/>
            <person name="Xu D."/>
            <person name="Zhang Y."/>
        </authorList>
    </citation>
    <scope>NUCLEOTIDE SEQUENCE [LARGE SCALE GENOMIC DNA]</scope>
    <source>
        <strain evidence="2">cv. Yunnan</strain>
    </source>
</reference>
<comment type="caution">
    <text evidence="1">The sequence shown here is derived from an EMBL/GenBank/DDBJ whole genome shotgun (WGS) entry which is preliminary data.</text>
</comment>